<keyword evidence="2" id="KW-1185">Reference proteome</keyword>
<dbReference type="InterPro" id="IPR019933">
    <property type="entry name" value="DivIVA_domain"/>
</dbReference>
<accession>A0A931G3Z8</accession>
<evidence type="ECO:0000313" key="2">
    <source>
        <dbReference type="Proteomes" id="UP000655366"/>
    </source>
</evidence>
<gene>
    <name evidence="1" type="ORF">IV500_07460</name>
</gene>
<dbReference type="Proteomes" id="UP000655366">
    <property type="component" value="Unassembled WGS sequence"/>
</dbReference>
<dbReference type="InterPro" id="IPR019932">
    <property type="entry name" value="CHP03543"/>
</dbReference>
<dbReference type="RefSeq" id="WP_196396180.1">
    <property type="nucleotide sequence ID" value="NZ_JADNYM010000008.1"/>
</dbReference>
<sequence>MTVTVDNKQRTSAPFVRVGRSELGYSTRQVDVFLRRARSYYTSQDHDHKTVTSHDVRSVSFDPAKGGYEALAVDAALDRLEDVFAQRERDQLVSSKGEEAWLLHIGRISSVLRARLHRGDGGRFRRPKGKKTRSYNVTDVDRLCHQLLDYFEAGKPMSVDVVRRAVFAPAKGSTGYEESQVDAFLDRVVELMASVD</sequence>
<name>A0A931G3Z8_9MICC</name>
<dbReference type="Gene3D" id="6.10.250.660">
    <property type="match status" value="1"/>
</dbReference>
<protein>
    <submittedName>
        <fullName evidence="1">DivIVA domain-containing protein</fullName>
    </submittedName>
</protein>
<dbReference type="NCBIfam" id="TIGR03544">
    <property type="entry name" value="DivI1A_domain"/>
    <property type="match status" value="2"/>
</dbReference>
<proteinExistence type="predicted"/>
<dbReference type="EMBL" id="JADNYM010000008">
    <property type="protein sequence ID" value="MBG0739226.1"/>
    <property type="molecule type" value="Genomic_DNA"/>
</dbReference>
<reference evidence="1 2" key="1">
    <citation type="submission" date="2020-11" db="EMBL/GenBank/DDBJ databases">
        <title>Arthrobacter antarcticus sp. nov., isolated from Antarctic Soil.</title>
        <authorList>
            <person name="Li J."/>
        </authorList>
    </citation>
    <scope>NUCLEOTIDE SEQUENCE [LARGE SCALE GENOMIC DNA]</scope>
    <source>
        <strain evidence="1 2">Z1-20</strain>
    </source>
</reference>
<comment type="caution">
    <text evidence="1">The sequence shown here is derived from an EMBL/GenBank/DDBJ whole genome shotgun (WGS) entry which is preliminary data.</text>
</comment>
<organism evidence="1 2">
    <name type="scientific">Arthrobacter terrae</name>
    <dbReference type="NCBI Taxonomy" id="2935737"/>
    <lineage>
        <taxon>Bacteria</taxon>
        <taxon>Bacillati</taxon>
        <taxon>Actinomycetota</taxon>
        <taxon>Actinomycetes</taxon>
        <taxon>Micrococcales</taxon>
        <taxon>Micrococcaceae</taxon>
        <taxon>Arthrobacter</taxon>
    </lineage>
</organism>
<evidence type="ECO:0000313" key="1">
    <source>
        <dbReference type="EMBL" id="MBG0739226.1"/>
    </source>
</evidence>
<dbReference type="AlphaFoldDB" id="A0A931G3Z8"/>
<dbReference type="NCBIfam" id="TIGR03543">
    <property type="entry name" value="divI1A_rptt_fam"/>
    <property type="match status" value="1"/>
</dbReference>